<name>A0A927WBU0_9CLOT</name>
<evidence type="ECO:0000313" key="6">
    <source>
        <dbReference type="EMBL" id="MBE6060783.1"/>
    </source>
</evidence>
<feature type="domain" description="HD-CE" evidence="5">
    <location>
        <begin position="57"/>
        <end position="318"/>
    </location>
</feature>
<dbReference type="Pfam" id="PF24391">
    <property type="entry name" value="HD-CE"/>
    <property type="match status" value="1"/>
</dbReference>
<comment type="caution">
    <text evidence="6">The sequence shown here is derived from an EMBL/GenBank/DDBJ whole genome shotgun (WGS) entry which is preliminary data.</text>
</comment>
<keyword evidence="2" id="KW-0547">Nucleotide-binding</keyword>
<dbReference type="PANTHER" id="PTHR11528">
    <property type="entry name" value="HEAT SHOCK PROTEIN 90 FAMILY MEMBER"/>
    <property type="match status" value="1"/>
</dbReference>
<evidence type="ECO:0000256" key="1">
    <source>
        <dbReference type="ARBA" id="ARBA00008239"/>
    </source>
</evidence>
<keyword evidence="4" id="KW-0143">Chaperone</keyword>
<dbReference type="GO" id="GO:0016887">
    <property type="term" value="F:ATP hydrolysis activity"/>
    <property type="evidence" value="ECO:0007669"/>
    <property type="project" value="InterPro"/>
</dbReference>
<protein>
    <submittedName>
        <fullName evidence="6">ATP-binding protein</fullName>
    </submittedName>
</protein>
<proteinExistence type="inferred from homology"/>
<dbReference type="InterPro" id="IPR056471">
    <property type="entry name" value="HD-CE"/>
</dbReference>
<accession>A0A927WBU0</accession>
<dbReference type="Proteomes" id="UP000768462">
    <property type="component" value="Unassembled WGS sequence"/>
</dbReference>
<dbReference type="GO" id="GO:0005524">
    <property type="term" value="F:ATP binding"/>
    <property type="evidence" value="ECO:0007669"/>
    <property type="project" value="UniProtKB-KW"/>
</dbReference>
<dbReference type="AlphaFoldDB" id="A0A927WBU0"/>
<dbReference type="SUPFAM" id="SSF55874">
    <property type="entry name" value="ATPase domain of HSP90 chaperone/DNA topoisomerase II/histidine kinase"/>
    <property type="match status" value="1"/>
</dbReference>
<evidence type="ECO:0000256" key="2">
    <source>
        <dbReference type="ARBA" id="ARBA00022741"/>
    </source>
</evidence>
<evidence type="ECO:0000256" key="4">
    <source>
        <dbReference type="ARBA" id="ARBA00023186"/>
    </source>
</evidence>
<evidence type="ECO:0000313" key="7">
    <source>
        <dbReference type="Proteomes" id="UP000768462"/>
    </source>
</evidence>
<dbReference type="Gene3D" id="3.30.565.10">
    <property type="entry name" value="Histidine kinase-like ATPase, C-terminal domain"/>
    <property type="match status" value="1"/>
</dbReference>
<dbReference type="InterPro" id="IPR036890">
    <property type="entry name" value="HATPase_C_sf"/>
</dbReference>
<keyword evidence="3 6" id="KW-0067">ATP-binding</keyword>
<dbReference type="GO" id="GO:0051082">
    <property type="term" value="F:unfolded protein binding"/>
    <property type="evidence" value="ECO:0007669"/>
    <property type="project" value="InterPro"/>
</dbReference>
<gene>
    <name evidence="6" type="ORF">E7215_11515</name>
</gene>
<sequence>MNQIYESILMSKLKNNVIYKELKKKCSDLECGPKVLSLVHEVGQYSIAKYKTVIKNMPEFTLHDENHIFNMLFIIGKLIPKQTLEFMSIPDLMLTLLSVFLHDIGMCPEENQIKAWKNQLSNDEKQNYEEEIETYKRFRMTYTQQIEEIETLNNAGEYSKAQLLEDFIVTEYIRITHADRARKIIASDWRNKIIYNETDLTAELAEVCFSHNEDYTNLLNMETIKICDTDVFCCIPFIAVLLRLSDIIDFDTKRTPSVLFSHLTVRNPISLSEWRKHQAVKCWSITSKKLVFTAECSHPAIEATIRQFCDLIDNELRNCTLILSNLNSDYIEENILNYKIPLPARVDRRKIAAIKDIVTGKPIYRYNDTKFTLSKSQVIDLLMGTKLYGKPDVALRELIQNSIDACLLRQKLSQRWGETYKPEIEVEFYSKNGDDYLKVKDNGVGMNQHIIDKYYTNIGCSYYKSREFYELMADIKSSFKPISRFGIGILACFMVCDSIEVNTRRITGRYQFDEALKIVVEGYESLFSISDSNRIEPGTETILRLRKLHPWDQMNKDSFKKSVKSLVPLPPFEITIKAEDEETICAPNDFEELDLSLLQDYTWKRDSFSEKNNIKIINIDLNSSEYSFRGNASIAYIVSNGIPVNKVELVSKDVLVDGECYSLAYDISYGTNGINKNSTQIEINENGEIESNHSFTVISKSKSAVSIHGIDVPCSLFSDYTNYGQKSVLKFPFPIIFRLDIGEGNDLNLNSPRTQIIYDNVWMNFEKQFFKVVCSKIKEKMDSDSWVEFKVIIYEQLKDKFLKNIIESL</sequence>
<dbReference type="Pfam" id="PF13589">
    <property type="entry name" value="HATPase_c_3"/>
    <property type="match status" value="1"/>
</dbReference>
<evidence type="ECO:0000256" key="3">
    <source>
        <dbReference type="ARBA" id="ARBA00022840"/>
    </source>
</evidence>
<reference evidence="6" key="1">
    <citation type="submission" date="2019-04" db="EMBL/GenBank/DDBJ databases">
        <title>Evolution of Biomass-Degrading Anaerobic Consortia Revealed by Metagenomics.</title>
        <authorList>
            <person name="Peng X."/>
        </authorList>
    </citation>
    <scope>NUCLEOTIDE SEQUENCE</scope>
    <source>
        <strain evidence="6">SIG254</strain>
    </source>
</reference>
<comment type="similarity">
    <text evidence="1">Belongs to the heat shock protein 90 family.</text>
</comment>
<evidence type="ECO:0000259" key="5">
    <source>
        <dbReference type="Pfam" id="PF24391"/>
    </source>
</evidence>
<dbReference type="GO" id="GO:0140662">
    <property type="term" value="F:ATP-dependent protein folding chaperone"/>
    <property type="evidence" value="ECO:0007669"/>
    <property type="project" value="InterPro"/>
</dbReference>
<dbReference type="InterPro" id="IPR001404">
    <property type="entry name" value="Hsp90_fam"/>
</dbReference>
<organism evidence="6 7">
    <name type="scientific">Clostridium sulfidigenes</name>
    <dbReference type="NCBI Taxonomy" id="318464"/>
    <lineage>
        <taxon>Bacteria</taxon>
        <taxon>Bacillati</taxon>
        <taxon>Bacillota</taxon>
        <taxon>Clostridia</taxon>
        <taxon>Eubacteriales</taxon>
        <taxon>Clostridiaceae</taxon>
        <taxon>Clostridium</taxon>
    </lineage>
</organism>
<dbReference type="EMBL" id="SVCM01000131">
    <property type="protein sequence ID" value="MBE6060783.1"/>
    <property type="molecule type" value="Genomic_DNA"/>
</dbReference>